<evidence type="ECO:0000313" key="4">
    <source>
        <dbReference type="EMBL" id="KAF8786603.1"/>
    </source>
</evidence>
<feature type="region of interest" description="Disordered" evidence="1">
    <location>
        <begin position="198"/>
        <end position="240"/>
    </location>
</feature>
<sequence>MMGGSLANSRLTLSSRGGTPVSLKSGGGPLVDESVQVDLSADTITYDSEDRGGETALISSSGTRRDTPSTPGRTFESNTHKEKSYFINIHMDLYLSVEVLENARSIKLFGCLSHPQESSPCAKNSLLFSCIHKKKHHKSNHHQHRRSSSDENVYAPDIASPSPYDTDRTCDTDDTKSKDLDICSTDDEEYASSGFRKRPKTIYCDPNRSRDSDAGSIRGRRKLESSASFGSQQSYEESERECLARNARRPSQLYITRGGNERFQNSRSVDELNDSSATRRREGVDTGRVAKTPDISLDDRRQKHVSFDNGSLVRSNTVAGGLEEVGGDFRGGPAATSTPLSSQRRTFSPPPRRNRSQERLLDGFVTARPPLEFSDRPTSVASSYRYQDSSSSYRLGSLQHRPRRALMKTQATQTELTFKARFLLPAYLTLSPRAHTPQLLPVNQYPPCQRPPSHRSRSAAARYRTTTASSTSAKHMSKSQSAHNTLGSEDSDDEVMEVDLSTKQQRLIRSTTSRASIRRQKAVVEEEIMVSYKPAPSPPKGNVEVLIGDRPVSRTVDREHRKISSIARETTPIMKHESQEDFLERSNAVEITIRKCKITPPEPEKRAKEETKLPEKVHQKAVSRYQTTEKVISPKDSEELRKTSSEEKPSPEESSEVSGMRSPSKREMTSRGRTYETLESSSAKSSSESSRHAGKLSQPEFSSSAEGSCSCQDYGSFEESQTFTTDESLNPEIRQALESAERRRQEYLDKYREVKAKSESRRDDPTSPDSESSSSIFTERETSRSEVSTSSSNRVAKSETEEEESSEYVTATDHSPHSPQRTAIRKKGPSEDDDVPTSFESFSSPSKSSGYVQAKSSGSSPSLLQEGGIIPLDQQREGSPRLTTDADDASIYLSAALPPDDLESSDESTKKETPPTTPSTESEEGYTPFHKAHHDTSGTPDSDRTSDITALFDPSPEPLSSLQEPQTVIEIRSEATSEEILSMGNDDDDMDKIDDEDSFPRGNGSRSDRGGSESSESSSVLSGLQDMENVVKYGGGMERLQMGSYVPLDIRKADELSTVSEVSEESSKNGMIRVRKKKSDRKASEASSISEDHQSRFGTPKGALSSKRSSSSEYIPSETTTPDSTTSGSFVLDNGSYTENGSYNSLSNHDAKTTEESSSQMLGEESKEKNGSKTRTESESASESYKESKSSKTPLPPEEDSQGRTERSNGERPTTSSPAHSATSDLSEKLVSLTLSSSSSVSHKIPRDGEAHWERNHYPNQALSAWCSEGAIPKQKHPEEGRRKKDRLRNRSEPREHVTSLQFSRAERSKSRSKSRSPENKLSDEETGPWFRGRAPAPLCSHCGGHAPPRSAPPDWDRGYPRFWEGHGSHQPMMWRQREYRDPVMGYSGHGRYSGSSYSGSHCHVPRSWSSDSSSAGPPAMALEMEMYPDEDEDAGVYSETYRASSWIYISDADELAVWKQHMEPREESDSTGPGHPPLQRADSTESTSSEHEFLKQYEIVTHRMIQRKCSVEMYKRFANRTFEVDKRITVQRNNGEFGFKIHGNRPVVVSSIEKGTPAETSGLEVGDIIISINGLNVLEAPHGDVVRLAHTGTDVLKMEVCRTIHVLAPVLNDLPPPPVYSGYLQRLSARSRRWCRRWFAVKLDGVLYWYRTSKHDHEPLGALALQNQTISRVPEAGAPHAFKVSKFGESPYYFSADDEDTATRWISALNQVAATASRVDPYVDESLRNAQLPSISIPNVDCEGPLSKYSNRWKTWRRRYFLLKDASLYFYTDRNAKVALGLFQLHGYKVQSSSCHGQKNAFEAVPPEPRYKYLYFLADTENEKKRWLSALDYSIDRWIKIG</sequence>
<gene>
    <name evidence="4" type="ORF">HNY73_008297</name>
</gene>
<feature type="compositionally biased region" description="Low complexity" evidence="1">
    <location>
        <begin position="767"/>
        <end position="777"/>
    </location>
</feature>
<feature type="compositionally biased region" description="Polar residues" evidence="1">
    <location>
        <begin position="1135"/>
        <end position="1148"/>
    </location>
</feature>
<proteinExistence type="predicted"/>
<feature type="compositionally biased region" description="Low complexity" evidence="1">
    <location>
        <begin position="785"/>
        <end position="795"/>
    </location>
</feature>
<dbReference type="PROSITE" id="PS50003">
    <property type="entry name" value="PH_DOMAIN"/>
    <property type="match status" value="2"/>
</dbReference>
<dbReference type="PANTHER" id="PTHR47644:SF1">
    <property type="entry name" value="PDZ DOMAIN-CONTAINING PROTEIN"/>
    <property type="match status" value="1"/>
</dbReference>
<feature type="compositionally biased region" description="Low complexity" evidence="1">
    <location>
        <begin position="458"/>
        <end position="473"/>
    </location>
</feature>
<feature type="compositionally biased region" description="Low complexity" evidence="1">
    <location>
        <begin position="1012"/>
        <end position="1024"/>
    </location>
</feature>
<name>A0A8T0FCE1_ARGBR</name>
<feature type="region of interest" description="Disordered" evidence="1">
    <location>
        <begin position="597"/>
        <end position="1024"/>
    </location>
</feature>
<feature type="compositionally biased region" description="Basic and acidic residues" evidence="1">
    <location>
        <begin position="664"/>
        <end position="676"/>
    </location>
</feature>
<dbReference type="SUPFAM" id="SSF50729">
    <property type="entry name" value="PH domain-like"/>
    <property type="match status" value="2"/>
</dbReference>
<feature type="compositionally biased region" description="Low complexity" evidence="1">
    <location>
        <begin position="379"/>
        <end position="393"/>
    </location>
</feature>
<feature type="compositionally biased region" description="Basic and acidic residues" evidence="1">
    <location>
        <begin position="1164"/>
        <end position="1190"/>
    </location>
</feature>
<feature type="region of interest" description="Disordered" evidence="1">
    <location>
        <begin position="50"/>
        <end position="77"/>
    </location>
</feature>
<feature type="region of interest" description="Disordered" evidence="1">
    <location>
        <begin position="323"/>
        <end position="395"/>
    </location>
</feature>
<dbReference type="Pfam" id="PF00169">
    <property type="entry name" value="PH"/>
    <property type="match status" value="2"/>
</dbReference>
<feature type="compositionally biased region" description="Polar residues" evidence="1">
    <location>
        <begin position="699"/>
        <end position="728"/>
    </location>
</feature>
<dbReference type="InterPro" id="IPR036034">
    <property type="entry name" value="PDZ_sf"/>
</dbReference>
<organism evidence="4 5">
    <name type="scientific">Argiope bruennichi</name>
    <name type="common">Wasp spider</name>
    <name type="synonym">Aranea bruennichi</name>
    <dbReference type="NCBI Taxonomy" id="94029"/>
    <lineage>
        <taxon>Eukaryota</taxon>
        <taxon>Metazoa</taxon>
        <taxon>Ecdysozoa</taxon>
        <taxon>Arthropoda</taxon>
        <taxon>Chelicerata</taxon>
        <taxon>Arachnida</taxon>
        <taxon>Araneae</taxon>
        <taxon>Araneomorphae</taxon>
        <taxon>Entelegynae</taxon>
        <taxon>Araneoidea</taxon>
        <taxon>Araneidae</taxon>
        <taxon>Argiope</taxon>
    </lineage>
</organism>
<dbReference type="InterPro" id="IPR001478">
    <property type="entry name" value="PDZ"/>
</dbReference>
<feature type="compositionally biased region" description="Basic residues" evidence="1">
    <location>
        <begin position="137"/>
        <end position="146"/>
    </location>
</feature>
<dbReference type="Pfam" id="PF00595">
    <property type="entry name" value="PDZ"/>
    <property type="match status" value="1"/>
</dbReference>
<dbReference type="SMART" id="SM00228">
    <property type="entry name" value="PDZ"/>
    <property type="match status" value="1"/>
</dbReference>
<feature type="compositionally biased region" description="Basic and acidic residues" evidence="1">
    <location>
        <begin position="739"/>
        <end position="765"/>
    </location>
</feature>
<dbReference type="SUPFAM" id="SSF50156">
    <property type="entry name" value="PDZ domain-like"/>
    <property type="match status" value="1"/>
</dbReference>
<evidence type="ECO:0000259" key="2">
    <source>
        <dbReference type="PROSITE" id="PS50003"/>
    </source>
</evidence>
<evidence type="ECO:0000313" key="5">
    <source>
        <dbReference type="Proteomes" id="UP000807504"/>
    </source>
</evidence>
<feature type="compositionally biased region" description="Low complexity" evidence="1">
    <location>
        <begin position="1213"/>
        <end position="1242"/>
    </location>
</feature>
<reference evidence="4" key="2">
    <citation type="submission" date="2020-06" db="EMBL/GenBank/DDBJ databases">
        <authorList>
            <person name="Sheffer M."/>
        </authorList>
    </citation>
    <scope>NUCLEOTIDE SEQUENCE</scope>
</reference>
<dbReference type="SMART" id="SM00233">
    <property type="entry name" value="PH"/>
    <property type="match status" value="2"/>
</dbReference>
<dbReference type="InterPro" id="IPR011993">
    <property type="entry name" value="PH-like_dom_sf"/>
</dbReference>
<feature type="region of interest" description="Disordered" evidence="1">
    <location>
        <begin position="259"/>
        <end position="286"/>
    </location>
</feature>
<feature type="compositionally biased region" description="Basic and acidic residues" evidence="1">
    <location>
        <begin position="1201"/>
        <end position="1210"/>
    </location>
</feature>
<feature type="compositionally biased region" description="Acidic residues" evidence="1">
    <location>
        <begin position="985"/>
        <end position="997"/>
    </location>
</feature>
<feature type="region of interest" description="Disordered" evidence="1">
    <location>
        <begin position="137"/>
        <end position="173"/>
    </location>
</feature>
<feature type="compositionally biased region" description="Low complexity" evidence="1">
    <location>
        <begin position="1105"/>
        <end position="1129"/>
    </location>
</feature>
<feature type="region of interest" description="Disordered" evidence="1">
    <location>
        <begin position="1"/>
        <end position="31"/>
    </location>
</feature>
<feature type="compositionally biased region" description="Polar residues" evidence="1">
    <location>
        <begin position="808"/>
        <end position="821"/>
    </location>
</feature>
<feature type="domain" description="PDZ" evidence="3">
    <location>
        <begin position="1528"/>
        <end position="1605"/>
    </location>
</feature>
<dbReference type="PROSITE" id="PS50106">
    <property type="entry name" value="PDZ"/>
    <property type="match status" value="1"/>
</dbReference>
<feature type="compositionally biased region" description="Polar residues" evidence="1">
    <location>
        <begin position="478"/>
        <end position="487"/>
    </location>
</feature>
<feature type="compositionally biased region" description="Polar residues" evidence="1">
    <location>
        <begin position="1"/>
        <end position="17"/>
    </location>
</feature>
<dbReference type="PANTHER" id="PTHR47644">
    <property type="entry name" value="AGAP008221-PA"/>
    <property type="match status" value="1"/>
</dbReference>
<feature type="region of interest" description="Disordered" evidence="1">
    <location>
        <begin position="1462"/>
        <end position="1491"/>
    </location>
</feature>
<feature type="domain" description="PH" evidence="2">
    <location>
        <begin position="1740"/>
        <end position="1837"/>
    </location>
</feature>
<feature type="compositionally biased region" description="Basic and acidic residues" evidence="1">
    <location>
        <begin position="1276"/>
        <end position="1298"/>
    </location>
</feature>
<accession>A0A8T0FCE1</accession>
<keyword evidence="5" id="KW-1185">Reference proteome</keyword>
<feature type="compositionally biased region" description="Polar residues" evidence="1">
    <location>
        <begin position="57"/>
        <end position="77"/>
    </location>
</feature>
<dbReference type="InterPro" id="IPR001849">
    <property type="entry name" value="PH_domain"/>
</dbReference>
<feature type="domain" description="PH" evidence="2">
    <location>
        <begin position="1618"/>
        <end position="1715"/>
    </location>
</feature>
<reference evidence="4" key="1">
    <citation type="journal article" date="2020" name="bioRxiv">
        <title>Chromosome-level reference genome of the European wasp spider Argiope bruennichi: a resource for studies on range expansion and evolutionary adaptation.</title>
        <authorList>
            <person name="Sheffer M.M."/>
            <person name="Hoppe A."/>
            <person name="Krehenwinkel H."/>
            <person name="Uhl G."/>
            <person name="Kuss A.W."/>
            <person name="Jensen L."/>
            <person name="Jensen C."/>
            <person name="Gillespie R.G."/>
            <person name="Hoff K.J."/>
            <person name="Prost S."/>
        </authorList>
    </citation>
    <scope>NUCLEOTIDE SEQUENCE</scope>
</reference>
<feature type="compositionally biased region" description="Polar residues" evidence="1">
    <location>
        <begin position="335"/>
        <end position="346"/>
    </location>
</feature>
<dbReference type="Proteomes" id="UP000807504">
    <property type="component" value="Unassembled WGS sequence"/>
</dbReference>
<evidence type="ECO:0000256" key="1">
    <source>
        <dbReference type="SAM" id="MobiDB-lite"/>
    </source>
</evidence>
<feature type="compositionally biased region" description="Polar residues" evidence="1">
    <location>
        <begin position="225"/>
        <end position="235"/>
    </location>
</feature>
<feature type="compositionally biased region" description="Polar residues" evidence="1">
    <location>
        <begin position="850"/>
        <end position="863"/>
    </location>
</feature>
<dbReference type="EMBL" id="JABXBU010000015">
    <property type="protein sequence ID" value="KAF8786603.1"/>
    <property type="molecule type" value="Genomic_DNA"/>
</dbReference>
<feature type="compositionally biased region" description="Basic and acidic residues" evidence="1">
    <location>
        <begin position="1245"/>
        <end position="1257"/>
    </location>
</feature>
<feature type="compositionally biased region" description="Basic and acidic residues" evidence="1">
    <location>
        <begin position="602"/>
        <end position="618"/>
    </location>
</feature>
<feature type="region of interest" description="Disordered" evidence="1">
    <location>
        <begin position="441"/>
        <end position="494"/>
    </location>
</feature>
<feature type="region of interest" description="Disordered" evidence="1">
    <location>
        <begin position="1051"/>
        <end position="1333"/>
    </location>
</feature>
<feature type="compositionally biased region" description="Basic and acidic residues" evidence="1">
    <location>
        <begin position="1305"/>
        <end position="1324"/>
    </location>
</feature>
<evidence type="ECO:0000259" key="3">
    <source>
        <dbReference type="PROSITE" id="PS50106"/>
    </source>
</evidence>
<feature type="compositionally biased region" description="Low complexity" evidence="1">
    <location>
        <begin position="838"/>
        <end position="849"/>
    </location>
</feature>
<dbReference type="Gene3D" id="2.30.42.10">
    <property type="match status" value="1"/>
</dbReference>
<feature type="compositionally biased region" description="Low complexity" evidence="1">
    <location>
        <begin position="679"/>
        <end position="688"/>
    </location>
</feature>
<protein>
    <submittedName>
        <fullName evidence="4">Regulator of G-protein signaling loco like protein</fullName>
    </submittedName>
</protein>
<feature type="compositionally biased region" description="Basic and acidic residues" evidence="1">
    <location>
        <begin position="632"/>
        <end position="651"/>
    </location>
</feature>
<comment type="caution">
    <text evidence="4">The sequence shown here is derived from an EMBL/GenBank/DDBJ whole genome shotgun (WGS) entry which is preliminary data.</text>
</comment>
<dbReference type="Gene3D" id="2.30.29.30">
    <property type="entry name" value="Pleckstrin-homology domain (PH domain)/Phosphotyrosine-binding domain (PTB)"/>
    <property type="match status" value="2"/>
</dbReference>